<evidence type="ECO:0000313" key="2">
    <source>
        <dbReference type="Proteomes" id="UP001151760"/>
    </source>
</evidence>
<proteinExistence type="predicted"/>
<evidence type="ECO:0000313" key="1">
    <source>
        <dbReference type="EMBL" id="GJT12672.1"/>
    </source>
</evidence>
<name>A0ABQ5BG29_9ASTR</name>
<reference evidence="1" key="2">
    <citation type="submission" date="2022-01" db="EMBL/GenBank/DDBJ databases">
        <authorList>
            <person name="Yamashiro T."/>
            <person name="Shiraishi A."/>
            <person name="Satake H."/>
            <person name="Nakayama K."/>
        </authorList>
    </citation>
    <scope>NUCLEOTIDE SEQUENCE</scope>
</reference>
<dbReference type="Proteomes" id="UP001151760">
    <property type="component" value="Unassembled WGS sequence"/>
</dbReference>
<gene>
    <name evidence="1" type="ORF">Tco_0859714</name>
</gene>
<organism evidence="1 2">
    <name type="scientific">Tanacetum coccineum</name>
    <dbReference type="NCBI Taxonomy" id="301880"/>
    <lineage>
        <taxon>Eukaryota</taxon>
        <taxon>Viridiplantae</taxon>
        <taxon>Streptophyta</taxon>
        <taxon>Embryophyta</taxon>
        <taxon>Tracheophyta</taxon>
        <taxon>Spermatophyta</taxon>
        <taxon>Magnoliopsida</taxon>
        <taxon>eudicotyledons</taxon>
        <taxon>Gunneridae</taxon>
        <taxon>Pentapetalae</taxon>
        <taxon>asterids</taxon>
        <taxon>campanulids</taxon>
        <taxon>Asterales</taxon>
        <taxon>Asteraceae</taxon>
        <taxon>Asteroideae</taxon>
        <taxon>Anthemideae</taxon>
        <taxon>Anthemidinae</taxon>
        <taxon>Tanacetum</taxon>
    </lineage>
</organism>
<sequence>MNELNEFVIQDYKNSMIYKSRTKRSKSPKRSEPRFNVVIGVSSLILDQKDSYRASLRPAGLGPFTLPKVISIWHRRVISNRRAKLQGEWSSYRKKLFGRKITTKWIAPDFEASRARGFCPSFTRALILSFIMGIHYPNLID</sequence>
<comment type="caution">
    <text evidence="1">The sequence shown here is derived from an EMBL/GenBank/DDBJ whole genome shotgun (WGS) entry which is preliminary data.</text>
</comment>
<protein>
    <submittedName>
        <fullName evidence="1">Uncharacterized protein</fullName>
    </submittedName>
</protein>
<accession>A0ABQ5BG29</accession>
<dbReference type="EMBL" id="BQNB010013167">
    <property type="protein sequence ID" value="GJT12672.1"/>
    <property type="molecule type" value="Genomic_DNA"/>
</dbReference>
<keyword evidence="2" id="KW-1185">Reference proteome</keyword>
<reference evidence="1" key="1">
    <citation type="journal article" date="2022" name="Int. J. Mol. Sci.">
        <title>Draft Genome of Tanacetum Coccineum: Genomic Comparison of Closely Related Tanacetum-Family Plants.</title>
        <authorList>
            <person name="Yamashiro T."/>
            <person name="Shiraishi A."/>
            <person name="Nakayama K."/>
            <person name="Satake H."/>
        </authorList>
    </citation>
    <scope>NUCLEOTIDE SEQUENCE</scope>
</reference>